<dbReference type="Proteomes" id="UP000257109">
    <property type="component" value="Unassembled WGS sequence"/>
</dbReference>
<keyword evidence="3" id="KW-1185">Reference proteome</keyword>
<comment type="caution">
    <text evidence="2">The sequence shown here is derived from an EMBL/GenBank/DDBJ whole genome shotgun (WGS) entry which is preliminary data.</text>
</comment>
<sequence>MPFAIDNYKDEILCDVLDCKVTQKGYTNCLSFIYNELKITLTPLSPKQVCKDQIKMRKVRECEESEEKKNERTKEKSEQKNEKSKRKKSIQKRKSK</sequence>
<name>A0A371GX22_MUCPR</name>
<evidence type="ECO:0000313" key="3">
    <source>
        <dbReference type="Proteomes" id="UP000257109"/>
    </source>
</evidence>
<gene>
    <name evidence="2" type="ORF">CR513_22550</name>
</gene>
<feature type="region of interest" description="Disordered" evidence="1">
    <location>
        <begin position="61"/>
        <end position="96"/>
    </location>
</feature>
<organism evidence="2 3">
    <name type="scientific">Mucuna pruriens</name>
    <name type="common">Velvet bean</name>
    <name type="synonym">Dolichos pruriens</name>
    <dbReference type="NCBI Taxonomy" id="157652"/>
    <lineage>
        <taxon>Eukaryota</taxon>
        <taxon>Viridiplantae</taxon>
        <taxon>Streptophyta</taxon>
        <taxon>Embryophyta</taxon>
        <taxon>Tracheophyta</taxon>
        <taxon>Spermatophyta</taxon>
        <taxon>Magnoliopsida</taxon>
        <taxon>eudicotyledons</taxon>
        <taxon>Gunneridae</taxon>
        <taxon>Pentapetalae</taxon>
        <taxon>rosids</taxon>
        <taxon>fabids</taxon>
        <taxon>Fabales</taxon>
        <taxon>Fabaceae</taxon>
        <taxon>Papilionoideae</taxon>
        <taxon>50 kb inversion clade</taxon>
        <taxon>NPAAA clade</taxon>
        <taxon>indigoferoid/millettioid clade</taxon>
        <taxon>Phaseoleae</taxon>
        <taxon>Mucuna</taxon>
    </lineage>
</organism>
<evidence type="ECO:0000256" key="1">
    <source>
        <dbReference type="SAM" id="MobiDB-lite"/>
    </source>
</evidence>
<feature type="compositionally biased region" description="Basic residues" evidence="1">
    <location>
        <begin position="83"/>
        <end position="96"/>
    </location>
</feature>
<accession>A0A371GX22</accession>
<proteinExistence type="predicted"/>
<feature type="compositionally biased region" description="Basic and acidic residues" evidence="1">
    <location>
        <begin position="61"/>
        <end position="82"/>
    </location>
</feature>
<dbReference type="AlphaFoldDB" id="A0A371GX22"/>
<protein>
    <submittedName>
        <fullName evidence="2">Uncharacterized protein</fullName>
    </submittedName>
</protein>
<evidence type="ECO:0000313" key="2">
    <source>
        <dbReference type="EMBL" id="RDX94996.1"/>
    </source>
</evidence>
<feature type="non-terminal residue" evidence="2">
    <location>
        <position position="96"/>
    </location>
</feature>
<dbReference type="EMBL" id="QJKJ01004237">
    <property type="protein sequence ID" value="RDX94996.1"/>
    <property type="molecule type" value="Genomic_DNA"/>
</dbReference>
<reference evidence="2" key="1">
    <citation type="submission" date="2018-05" db="EMBL/GenBank/DDBJ databases">
        <title>Draft genome of Mucuna pruriens seed.</title>
        <authorList>
            <person name="Nnadi N.E."/>
            <person name="Vos R."/>
            <person name="Hasami M.H."/>
            <person name="Devisetty U.K."/>
            <person name="Aguiy J.C."/>
        </authorList>
    </citation>
    <scope>NUCLEOTIDE SEQUENCE [LARGE SCALE GENOMIC DNA]</scope>
    <source>
        <strain evidence="2">JCA_2017</strain>
    </source>
</reference>
<dbReference type="OrthoDB" id="1747743at2759"/>